<evidence type="ECO:0000256" key="2">
    <source>
        <dbReference type="SAM" id="MobiDB-lite"/>
    </source>
</evidence>
<feature type="compositionally biased region" description="Low complexity" evidence="2">
    <location>
        <begin position="70"/>
        <end position="82"/>
    </location>
</feature>
<evidence type="ECO:0000313" key="5">
    <source>
        <dbReference type="Proteomes" id="UP000279271"/>
    </source>
</evidence>
<gene>
    <name evidence="4" type="ORF">APUTEX25_000634</name>
</gene>
<dbReference type="InterPro" id="IPR007201">
    <property type="entry name" value="Mei2-like_Rrm_C"/>
</dbReference>
<protein>
    <recommendedName>
        <fullName evidence="3">Mei2-like C-terminal RNA recognition motif domain-containing protein</fullName>
    </recommendedName>
</protein>
<name>A0A3M7KR78_AUXPR</name>
<comment type="caution">
    <text evidence="4">The sequence shown here is derived from an EMBL/GenBank/DDBJ whole genome shotgun (WGS) entry which is preliminary data.</text>
</comment>
<dbReference type="InterPro" id="IPR035979">
    <property type="entry name" value="RBD_domain_sf"/>
</dbReference>
<reference evidence="5" key="1">
    <citation type="journal article" date="2018" name="Algal Res.">
        <title>Characterization of plant carbon substrate utilization by Auxenochlorella protothecoides.</title>
        <authorList>
            <person name="Vogler B.W."/>
            <person name="Starkenburg S.R."/>
            <person name="Sudasinghe N."/>
            <person name="Schambach J.Y."/>
            <person name="Rollin J.A."/>
            <person name="Pattathil S."/>
            <person name="Barry A.N."/>
        </authorList>
    </citation>
    <scope>NUCLEOTIDE SEQUENCE [LARGE SCALE GENOMIC DNA]</scope>
    <source>
        <strain evidence="5">UTEX 25</strain>
    </source>
</reference>
<keyword evidence="1" id="KW-0694">RNA-binding</keyword>
<sequence length="315" mass="33847">METPGSSPHCYSTPMYGGSPPPGAPWVDAYGSSPPQHGHYLMAAPGYGGSPPYSPHGYSPPQGFSPPHPGYHYHPQYPGHQGSNQSVDAGAVALSALSLSRASSPTELPRSSSSSSLRRASARIARSNRAGGAYNASEYVFDASKASVPRGDRLWTTVMIRNIPNKYTQSFLLRHVNQGGCKGKFDFLYLPVDFRNACNLGYAFMNFLSVEAMVQFYQTYHGERWRAEESSTKVCEITYARVQGFEALVSHFKAAKFPVGDASALPLVFAKVENGVASCPLPINQYIDTSGGEEEAPSVEGTSECGESDVLGTSP</sequence>
<feature type="region of interest" description="Disordered" evidence="2">
    <location>
        <begin position="290"/>
        <end position="315"/>
    </location>
</feature>
<accession>A0A3M7KR78</accession>
<dbReference type="PANTHER" id="PTHR23189">
    <property type="entry name" value="RNA RECOGNITION MOTIF-CONTAINING"/>
    <property type="match status" value="1"/>
</dbReference>
<dbReference type="Pfam" id="PF04059">
    <property type="entry name" value="RRM_2"/>
    <property type="match status" value="1"/>
</dbReference>
<dbReference type="CDD" id="cd12277">
    <property type="entry name" value="RRM3_MEI2_EAR1_like"/>
    <property type="match status" value="1"/>
</dbReference>
<evidence type="ECO:0000259" key="3">
    <source>
        <dbReference type="Pfam" id="PF04059"/>
    </source>
</evidence>
<proteinExistence type="predicted"/>
<dbReference type="Proteomes" id="UP000279271">
    <property type="component" value="Unassembled WGS sequence"/>
</dbReference>
<dbReference type="SUPFAM" id="SSF54928">
    <property type="entry name" value="RNA-binding domain, RBD"/>
    <property type="match status" value="1"/>
</dbReference>
<dbReference type="GO" id="GO:0003723">
    <property type="term" value="F:RNA binding"/>
    <property type="evidence" value="ECO:0007669"/>
    <property type="project" value="UniProtKB-KW"/>
</dbReference>
<dbReference type="EMBL" id="QOKY01000206">
    <property type="protein sequence ID" value="RMZ52359.1"/>
    <property type="molecule type" value="Genomic_DNA"/>
</dbReference>
<feature type="region of interest" description="Disordered" evidence="2">
    <location>
        <begin position="22"/>
        <end position="86"/>
    </location>
</feature>
<dbReference type="AlphaFoldDB" id="A0A3M7KR78"/>
<organism evidence="4 5">
    <name type="scientific">Auxenochlorella protothecoides</name>
    <name type="common">Green microalga</name>
    <name type="synonym">Chlorella protothecoides</name>
    <dbReference type="NCBI Taxonomy" id="3075"/>
    <lineage>
        <taxon>Eukaryota</taxon>
        <taxon>Viridiplantae</taxon>
        <taxon>Chlorophyta</taxon>
        <taxon>core chlorophytes</taxon>
        <taxon>Trebouxiophyceae</taxon>
        <taxon>Chlorellales</taxon>
        <taxon>Chlorellaceae</taxon>
        <taxon>Auxenochlorella</taxon>
    </lineage>
</organism>
<evidence type="ECO:0000313" key="4">
    <source>
        <dbReference type="EMBL" id="RMZ52359.1"/>
    </source>
</evidence>
<feature type="domain" description="Mei2-like C-terminal RNA recognition motif" evidence="3">
    <location>
        <begin position="156"/>
        <end position="253"/>
    </location>
</feature>
<evidence type="ECO:0000256" key="1">
    <source>
        <dbReference type="ARBA" id="ARBA00022884"/>
    </source>
</evidence>